<comment type="function">
    <text evidence="1">Essential component of the TIM23 complex, a complex that mediates the translocation of transit peptide-containing proteins across the mitochondrial inner membrane.</text>
</comment>
<dbReference type="InterPro" id="IPR004274">
    <property type="entry name" value="FCP1_dom"/>
</dbReference>
<comment type="similarity">
    <text evidence="1">Belongs to the TIM50 family.</text>
</comment>
<dbReference type="OrthoDB" id="1711508at2759"/>
<evidence type="ECO:0000256" key="1">
    <source>
        <dbReference type="RuleBase" id="RU365079"/>
    </source>
</evidence>
<dbReference type="Gene3D" id="3.40.50.1000">
    <property type="entry name" value="HAD superfamily/HAD-like"/>
    <property type="match status" value="1"/>
</dbReference>
<keyword evidence="1" id="KW-0813">Transport</keyword>
<sequence length="346" mass="38430">MTTQEVSAASQQMAHIPGASIALVKKAAKAPPWRHRKNKAAATATVTGSGEKVQVTVTKPKIKTQKPKNQKKADREDPEAAAAATTGAEVSSPRQVVQVTETTESKVLAVSKVVERRPFIRDEITVPSAESGGVPEPTTAYLSCAQLAPSRLVRPRRILIVMDLNGTLLHRPNKRRPSHFVTRPYARVFMDYLLTNFAVAVWSSARPENVHGLVASLLTPAQRQRCVVVWGRDRFGLSRADYDSRVQVYKRLARVWSDRAVMSAHPDARRGGRWDQSNTVLVDDSAEKARSEPHNLLQIPEYAGPVGELPFVLPQVHDYINELAYQADISRYIRENPFRLDAGYTL</sequence>
<feature type="domain" description="FCP1 homology" evidence="3">
    <location>
        <begin position="153"/>
        <end position="323"/>
    </location>
</feature>
<proteinExistence type="inferred from homology"/>
<keyword evidence="1" id="KW-0809">Transit peptide</keyword>
<organism evidence="4 5">
    <name type="scientific">Cordyceps javanica</name>
    <dbReference type="NCBI Taxonomy" id="43265"/>
    <lineage>
        <taxon>Eukaryota</taxon>
        <taxon>Fungi</taxon>
        <taxon>Dikarya</taxon>
        <taxon>Ascomycota</taxon>
        <taxon>Pezizomycotina</taxon>
        <taxon>Sordariomycetes</taxon>
        <taxon>Hypocreomycetidae</taxon>
        <taxon>Hypocreales</taxon>
        <taxon>Cordycipitaceae</taxon>
        <taxon>Cordyceps</taxon>
    </lineage>
</organism>
<reference evidence="4 5" key="1">
    <citation type="journal article" date="2019" name="Appl. Microbiol. Biotechnol.">
        <title>Genome sequence of Isaria javanica and comparative genome analysis insights into family S53 peptidase evolution in fungal entomopathogens.</title>
        <authorList>
            <person name="Lin R."/>
            <person name="Zhang X."/>
            <person name="Xin B."/>
            <person name="Zou M."/>
            <person name="Gao Y."/>
            <person name="Qin F."/>
            <person name="Hu Q."/>
            <person name="Xie B."/>
            <person name="Cheng X."/>
        </authorList>
    </citation>
    <scope>NUCLEOTIDE SEQUENCE [LARGE SCALE GENOMIC DNA]</scope>
    <source>
        <strain evidence="4 5">IJ1G</strain>
    </source>
</reference>
<dbReference type="SUPFAM" id="SSF56784">
    <property type="entry name" value="HAD-like"/>
    <property type="match status" value="1"/>
</dbReference>
<evidence type="ECO:0000259" key="3">
    <source>
        <dbReference type="PROSITE" id="PS50969"/>
    </source>
</evidence>
<dbReference type="PROSITE" id="PS50969">
    <property type="entry name" value="FCP1"/>
    <property type="match status" value="1"/>
</dbReference>
<dbReference type="Pfam" id="PF03031">
    <property type="entry name" value="NIF"/>
    <property type="match status" value="1"/>
</dbReference>
<feature type="region of interest" description="Disordered" evidence="2">
    <location>
        <begin position="30"/>
        <end position="97"/>
    </location>
</feature>
<dbReference type="AlphaFoldDB" id="A0A545WBD1"/>
<comment type="subunit">
    <text evidence="1">Component of the TIM23 complex.</text>
</comment>
<evidence type="ECO:0000313" key="4">
    <source>
        <dbReference type="EMBL" id="TQV99060.1"/>
    </source>
</evidence>
<dbReference type="GO" id="GO:0015031">
    <property type="term" value="P:protein transport"/>
    <property type="evidence" value="ECO:0007669"/>
    <property type="project" value="UniProtKB-KW"/>
</dbReference>
<dbReference type="InterPro" id="IPR050365">
    <property type="entry name" value="TIM50"/>
</dbReference>
<name>A0A545WBD1_9HYPO</name>
<keyword evidence="1" id="KW-0496">Mitochondrion</keyword>
<dbReference type="STRING" id="43265.A0A545WBD1"/>
<evidence type="ECO:0000313" key="5">
    <source>
        <dbReference type="Proteomes" id="UP000315783"/>
    </source>
</evidence>
<feature type="compositionally biased region" description="Basic residues" evidence="2">
    <location>
        <begin position="30"/>
        <end position="39"/>
    </location>
</feature>
<dbReference type="GO" id="GO:0005744">
    <property type="term" value="C:TIM23 mitochondrial import inner membrane translocase complex"/>
    <property type="evidence" value="ECO:0007669"/>
    <property type="project" value="UniProtKB-UniRule"/>
</dbReference>
<keyword evidence="5" id="KW-1185">Reference proteome</keyword>
<comment type="subcellular location">
    <subcellularLocation>
        <location evidence="1">Mitochondrion inner membrane</location>
        <topology evidence="1">Single-pass membrane protein</topology>
    </subcellularLocation>
</comment>
<protein>
    <recommendedName>
        <fullName evidence="1">Mitochondrial import inner membrane translocase subunit TIM50</fullName>
    </recommendedName>
</protein>
<evidence type="ECO:0000256" key="2">
    <source>
        <dbReference type="SAM" id="MobiDB-lite"/>
    </source>
</evidence>
<dbReference type="EMBL" id="SPUK01000002">
    <property type="protein sequence ID" value="TQV99060.1"/>
    <property type="molecule type" value="Genomic_DNA"/>
</dbReference>
<dbReference type="Proteomes" id="UP000315783">
    <property type="component" value="Unassembled WGS sequence"/>
</dbReference>
<feature type="compositionally biased region" description="Basic residues" evidence="2">
    <location>
        <begin position="60"/>
        <end position="70"/>
    </location>
</feature>
<dbReference type="InterPro" id="IPR036412">
    <property type="entry name" value="HAD-like_sf"/>
</dbReference>
<dbReference type="InterPro" id="IPR023214">
    <property type="entry name" value="HAD_sf"/>
</dbReference>
<dbReference type="SMART" id="SM00577">
    <property type="entry name" value="CPDc"/>
    <property type="match status" value="1"/>
</dbReference>
<accession>A0A545WBD1</accession>
<keyword evidence="1" id="KW-0811">Translocation</keyword>
<comment type="caution">
    <text evidence="4">The sequence shown here is derived from an EMBL/GenBank/DDBJ whole genome shotgun (WGS) entry which is preliminary data.</text>
</comment>
<keyword evidence="1" id="KW-0653">Protein transport</keyword>
<gene>
    <name evidence="4" type="ORF">IF1G_01275</name>
</gene>
<dbReference type="PANTHER" id="PTHR12210">
    <property type="entry name" value="DULLARD PROTEIN PHOSPHATASE"/>
    <property type="match status" value="1"/>
</dbReference>